<protein>
    <submittedName>
        <fullName evidence="2">Uncharacterized protein</fullName>
    </submittedName>
</protein>
<dbReference type="Proteomes" id="UP001465976">
    <property type="component" value="Unassembled WGS sequence"/>
</dbReference>
<evidence type="ECO:0000256" key="1">
    <source>
        <dbReference type="SAM" id="MobiDB-lite"/>
    </source>
</evidence>
<evidence type="ECO:0000313" key="3">
    <source>
        <dbReference type="Proteomes" id="UP001465976"/>
    </source>
</evidence>
<feature type="compositionally biased region" description="Low complexity" evidence="1">
    <location>
        <begin position="67"/>
        <end position="84"/>
    </location>
</feature>
<gene>
    <name evidence="2" type="ORF">V5O48_001637</name>
</gene>
<proteinExistence type="predicted"/>
<name>A0ABR3FZ35_9AGAR</name>
<evidence type="ECO:0000313" key="2">
    <source>
        <dbReference type="EMBL" id="KAL0580392.1"/>
    </source>
</evidence>
<dbReference type="EMBL" id="JBAHYK010000032">
    <property type="protein sequence ID" value="KAL0580392.1"/>
    <property type="molecule type" value="Genomic_DNA"/>
</dbReference>
<reference evidence="2 3" key="1">
    <citation type="submission" date="2024-02" db="EMBL/GenBank/DDBJ databases">
        <title>A draft genome for the cacao thread blight pathogen Marasmius crinis-equi.</title>
        <authorList>
            <person name="Cohen S.P."/>
            <person name="Baruah I.K."/>
            <person name="Amoako-Attah I."/>
            <person name="Bukari Y."/>
            <person name="Meinhardt L.W."/>
            <person name="Bailey B.A."/>
        </authorList>
    </citation>
    <scope>NUCLEOTIDE SEQUENCE [LARGE SCALE GENOMIC DNA]</scope>
    <source>
        <strain evidence="2 3">GH-76</strain>
    </source>
</reference>
<comment type="caution">
    <text evidence="2">The sequence shown here is derived from an EMBL/GenBank/DDBJ whole genome shotgun (WGS) entry which is preliminary data.</text>
</comment>
<sequence length="240" mass="26831">MAHQPLPLHPVAPVPIPCHAPSFLAGDVAVSLGGPDLENRYQDYPQMINTFPTPSELLFEVQSNEATSPISDTSGDSSSLSTPPKLQSFAREVQPAELSTLMVHSGRDGISSHEKKRQLLECLEHYVLHLHEQLTMIGAEPVPLERVADYRGLSSRSIRTLLVHMENKNKELNSTIVAEEERVSSFALIHSEGGLWQLIHSYLKNQFLRLREALYRRDVPTNMALQEHPESQINGTVPYV</sequence>
<organism evidence="2 3">
    <name type="scientific">Marasmius crinis-equi</name>
    <dbReference type="NCBI Taxonomy" id="585013"/>
    <lineage>
        <taxon>Eukaryota</taxon>
        <taxon>Fungi</taxon>
        <taxon>Dikarya</taxon>
        <taxon>Basidiomycota</taxon>
        <taxon>Agaricomycotina</taxon>
        <taxon>Agaricomycetes</taxon>
        <taxon>Agaricomycetidae</taxon>
        <taxon>Agaricales</taxon>
        <taxon>Marasmiineae</taxon>
        <taxon>Marasmiaceae</taxon>
        <taxon>Marasmius</taxon>
    </lineage>
</organism>
<keyword evidence="3" id="KW-1185">Reference proteome</keyword>
<feature type="region of interest" description="Disordered" evidence="1">
    <location>
        <begin position="65"/>
        <end position="84"/>
    </location>
</feature>
<accession>A0ABR3FZ35</accession>